<evidence type="ECO:0000256" key="1">
    <source>
        <dbReference type="SAM" id="Coils"/>
    </source>
</evidence>
<dbReference type="Gene3D" id="3.40.50.300">
    <property type="entry name" value="P-loop containing nucleotide triphosphate hydrolases"/>
    <property type="match status" value="1"/>
</dbReference>
<dbReference type="InterPro" id="IPR027417">
    <property type="entry name" value="P-loop_NTPase"/>
</dbReference>
<keyword evidence="3" id="KW-1185">Reference proteome</keyword>
<dbReference type="EMBL" id="JBHSAF010000014">
    <property type="protein sequence ID" value="MFC3914629.1"/>
    <property type="molecule type" value="Genomic_DNA"/>
</dbReference>
<dbReference type="RefSeq" id="WP_377153719.1">
    <property type="nucleotide sequence ID" value="NZ_JBHSAF010000014.1"/>
</dbReference>
<evidence type="ECO:0000313" key="2">
    <source>
        <dbReference type="EMBL" id="MFC3914629.1"/>
    </source>
</evidence>
<protein>
    <recommendedName>
        <fullName evidence="4">DUF2326 domain-containing protein</fullName>
    </recommendedName>
</protein>
<evidence type="ECO:0000313" key="3">
    <source>
        <dbReference type="Proteomes" id="UP001595692"/>
    </source>
</evidence>
<feature type="coiled-coil region" evidence="1">
    <location>
        <begin position="390"/>
        <end position="417"/>
    </location>
</feature>
<accession>A0ABV8CRY3</accession>
<reference evidence="3" key="1">
    <citation type="journal article" date="2019" name="Int. J. Syst. Evol. Microbiol.">
        <title>The Global Catalogue of Microorganisms (GCM) 10K type strain sequencing project: providing services to taxonomists for standard genome sequencing and annotation.</title>
        <authorList>
            <consortium name="The Broad Institute Genomics Platform"/>
            <consortium name="The Broad Institute Genome Sequencing Center for Infectious Disease"/>
            <person name="Wu L."/>
            <person name="Ma J."/>
        </authorList>
    </citation>
    <scope>NUCLEOTIDE SEQUENCE [LARGE SCALE GENOMIC DNA]</scope>
    <source>
        <strain evidence="3">CCUG 54939</strain>
    </source>
</reference>
<evidence type="ECO:0008006" key="4">
    <source>
        <dbReference type="Google" id="ProtNLM"/>
    </source>
</evidence>
<dbReference type="Proteomes" id="UP001595692">
    <property type="component" value="Unassembled WGS sequence"/>
</dbReference>
<keyword evidence="1" id="KW-0175">Coiled coil</keyword>
<comment type="caution">
    <text evidence="2">The sequence shown here is derived from an EMBL/GenBank/DDBJ whole genome shotgun (WGS) entry which is preliminary data.</text>
</comment>
<gene>
    <name evidence="2" type="ORF">ACFOSS_14330</name>
</gene>
<organism evidence="2 3">
    <name type="scientific">Pseudaeromonas sharmana</name>
    <dbReference type="NCBI Taxonomy" id="328412"/>
    <lineage>
        <taxon>Bacteria</taxon>
        <taxon>Pseudomonadati</taxon>
        <taxon>Pseudomonadota</taxon>
        <taxon>Gammaproteobacteria</taxon>
        <taxon>Aeromonadales</taxon>
        <taxon>Aeromonadaceae</taxon>
        <taxon>Pseudaeromonas</taxon>
    </lineage>
</organism>
<name>A0ABV8CRY3_9GAMM</name>
<sequence length="565" mass="65362">MQLNKLQILKGKEILREIEFKKGLNLILNSASSQNKTGNSVGKSTLSRLIDYIFLSDGQDIYKDSEFKKDIPEVVSFIENNTIVIHLLFKSYDNNEYTLSRDLTTNQKKCRFYIDGKEVDKKTYSASVSKLIFGINSEKPSVRNIAHKFIRNTNDKMQNTIKFLHVNTTPDVYDQLYLYLFGFDGLNLLKEKADFNNKIKLKNKHLAAYRNPHRESALQKMLKPLKDEEAILQRKIDTFDFTDSQESDVKKLVEIQSKISDLTIAYTTIQSKINFIQKSIDNLKNKASSINGRELSEIYNDAGVSISTQLKRSFEELTLFHNKLIKNKTDLLLLEIEKNKNKLEKYKVSIDELHISESNIFKYIREPNTLKSISQIYNDLTSIKEQVANVNSSLLKIEETKNEINELERLKGLIVNNIAIKAESLNSNIELFNDSFGEFSKKFYDERYVFDLEFDIENEKCRYEIANLSPNPTGGKKKGELSAFDLAYIDFVNQTNLKRPNFVIHDSIEDVDVNQVFDIFELANNSEGQYIVALLSDKISNKIFQKFIDNNVILELSEKNKFFKI</sequence>
<proteinExistence type="predicted"/>